<keyword evidence="2" id="KW-1185">Reference proteome</keyword>
<proteinExistence type="predicted"/>
<dbReference type="Proteomes" id="UP000499080">
    <property type="component" value="Unassembled WGS sequence"/>
</dbReference>
<dbReference type="EMBL" id="BGPR01045379">
    <property type="protein sequence ID" value="GBO22279.1"/>
    <property type="molecule type" value="Genomic_DNA"/>
</dbReference>
<gene>
    <name evidence="1" type="ORF">AVEN_182452_1</name>
</gene>
<accession>A0A4Y2VAK0</accession>
<comment type="caution">
    <text evidence="1">The sequence shown here is derived from an EMBL/GenBank/DDBJ whole genome shotgun (WGS) entry which is preliminary data.</text>
</comment>
<protein>
    <submittedName>
        <fullName evidence="1">Uncharacterized protein</fullName>
    </submittedName>
</protein>
<reference evidence="1 2" key="1">
    <citation type="journal article" date="2019" name="Sci. Rep.">
        <title>Orb-weaving spider Araneus ventricosus genome elucidates the spidroin gene catalogue.</title>
        <authorList>
            <person name="Kono N."/>
            <person name="Nakamura H."/>
            <person name="Ohtoshi R."/>
            <person name="Moran D.A.P."/>
            <person name="Shinohara A."/>
            <person name="Yoshida Y."/>
            <person name="Fujiwara M."/>
            <person name="Mori M."/>
            <person name="Tomita M."/>
            <person name="Arakawa K."/>
        </authorList>
    </citation>
    <scope>NUCLEOTIDE SEQUENCE [LARGE SCALE GENOMIC DNA]</scope>
</reference>
<name>A0A4Y2VAK0_ARAVE</name>
<evidence type="ECO:0000313" key="1">
    <source>
        <dbReference type="EMBL" id="GBO22279.1"/>
    </source>
</evidence>
<organism evidence="1 2">
    <name type="scientific">Araneus ventricosus</name>
    <name type="common">Orbweaver spider</name>
    <name type="synonym">Epeira ventricosa</name>
    <dbReference type="NCBI Taxonomy" id="182803"/>
    <lineage>
        <taxon>Eukaryota</taxon>
        <taxon>Metazoa</taxon>
        <taxon>Ecdysozoa</taxon>
        <taxon>Arthropoda</taxon>
        <taxon>Chelicerata</taxon>
        <taxon>Arachnida</taxon>
        <taxon>Araneae</taxon>
        <taxon>Araneomorphae</taxon>
        <taxon>Entelegynae</taxon>
        <taxon>Araneoidea</taxon>
        <taxon>Araneidae</taxon>
        <taxon>Araneus</taxon>
    </lineage>
</organism>
<evidence type="ECO:0000313" key="2">
    <source>
        <dbReference type="Proteomes" id="UP000499080"/>
    </source>
</evidence>
<dbReference type="AlphaFoldDB" id="A0A4Y2VAK0"/>
<sequence>MFHFVRQQNYTSLKPIPTIKNIQLRSQRKRLIKTPLRVFSLEKEFLRGSRGKRENQSNIFKLEGKEAQRKIIRKERERECSGEKFFGDICHFSSKPSYSVNKGCFP</sequence>